<dbReference type="EMBL" id="QKZR01000004">
    <property type="protein sequence ID" value="PZX39293.1"/>
    <property type="molecule type" value="Genomic_DNA"/>
</dbReference>
<feature type="chain" id="PRO_5046837307" evidence="1">
    <location>
        <begin position="19"/>
        <end position="142"/>
    </location>
</feature>
<keyword evidence="1" id="KW-0732">Signal</keyword>
<proteinExistence type="predicted"/>
<evidence type="ECO:0000313" key="2">
    <source>
        <dbReference type="EMBL" id="PZX39293.1"/>
    </source>
</evidence>
<name>A0ABX5PWL5_9FLAO</name>
<dbReference type="Proteomes" id="UP000248584">
    <property type="component" value="Unassembled WGS sequence"/>
</dbReference>
<evidence type="ECO:0000256" key="1">
    <source>
        <dbReference type="SAM" id="SignalP"/>
    </source>
</evidence>
<organism evidence="2 3">
    <name type="scientific">Nonlabens dokdonensis</name>
    <dbReference type="NCBI Taxonomy" id="328515"/>
    <lineage>
        <taxon>Bacteria</taxon>
        <taxon>Pseudomonadati</taxon>
        <taxon>Bacteroidota</taxon>
        <taxon>Flavobacteriia</taxon>
        <taxon>Flavobacteriales</taxon>
        <taxon>Flavobacteriaceae</taxon>
        <taxon>Nonlabens</taxon>
    </lineage>
</organism>
<feature type="signal peptide" evidence="1">
    <location>
        <begin position="1"/>
        <end position="18"/>
    </location>
</feature>
<dbReference type="RefSeq" id="WP_015364068.1">
    <property type="nucleotide sequence ID" value="NZ_QKZR01000004.1"/>
</dbReference>
<accession>A0ABX5PWL5</accession>
<protein>
    <submittedName>
        <fullName evidence="2">Uncharacterized protein</fullName>
    </submittedName>
</protein>
<comment type="caution">
    <text evidence="2">The sequence shown here is derived from an EMBL/GenBank/DDBJ whole genome shotgun (WGS) entry which is preliminary data.</text>
</comment>
<gene>
    <name evidence="2" type="ORF">LX97_02659</name>
</gene>
<sequence length="142" mass="16271">MKLIVTALLVLFTLTTHSQTSDSKTSDDNQSVMKMTKEVLYRAENGALKSREDLFNSKISSYTIYDKNERPIEFGQYEIDGSLYEKTTYERDENGNAKKAIIENASGDLTSYRIYKYDSESNMIEVRTFDTENNLSNVQSNT</sequence>
<keyword evidence="3" id="KW-1185">Reference proteome</keyword>
<dbReference type="Gene3D" id="3.90.930.1">
    <property type="match status" value="1"/>
</dbReference>
<reference evidence="2 3" key="1">
    <citation type="submission" date="2018-06" db="EMBL/GenBank/DDBJ databases">
        <title>Genomic Encyclopedia of Archaeal and Bacterial Type Strains, Phase II (KMG-II): from individual species to whole genera.</title>
        <authorList>
            <person name="Goeker M."/>
        </authorList>
    </citation>
    <scope>NUCLEOTIDE SEQUENCE [LARGE SCALE GENOMIC DNA]</scope>
    <source>
        <strain evidence="2 3">DSM 17205</strain>
    </source>
</reference>
<evidence type="ECO:0000313" key="3">
    <source>
        <dbReference type="Proteomes" id="UP000248584"/>
    </source>
</evidence>